<dbReference type="GO" id="GO:0034626">
    <property type="term" value="P:fatty acid elongation, polyunsaturated fatty acid"/>
    <property type="evidence" value="ECO:0007669"/>
    <property type="project" value="TreeGrafter"/>
</dbReference>
<dbReference type="GO" id="GO:0034625">
    <property type="term" value="P:fatty acid elongation, monounsaturated fatty acid"/>
    <property type="evidence" value="ECO:0007669"/>
    <property type="project" value="TreeGrafter"/>
</dbReference>
<dbReference type="PANTHER" id="PTHR11157">
    <property type="entry name" value="FATTY ACID ACYL TRANSFERASE-RELATED"/>
    <property type="match status" value="1"/>
</dbReference>
<sequence>MASTTVTQPDYSYLGLVLCPGDPRTRNWPMMGSPVYVASILASYLYFCTSLGPRLMKNREAFNIRPVVVAYNVIMVGLSFFFCVLTLKLTYIGQEIGPYNVVCEATSTSEHVLLYWGWWYMLTKIGELLDTVFFVLLKKNNHISFLHLLHHSLALGTVWMDINNGITGQVAMFPILNTAVHVVMYGYYGFAALPSSVRPNLWWKKYVTQFQIAQFFALMVHGIMPLIFDCGFPKTMASLMVLEAGLFTCLFSDFYYKNYIKGEDERYRIGSSSKME</sequence>
<gene>
    <name evidence="11" type="ORF">BIW11_01109</name>
</gene>
<proteinExistence type="inferred from homology"/>
<evidence type="ECO:0000256" key="7">
    <source>
        <dbReference type="ARBA" id="ARBA00023098"/>
    </source>
</evidence>
<name>A0A1V9XJU6_9ACAR</name>
<evidence type="ECO:0000256" key="4">
    <source>
        <dbReference type="ARBA" id="ARBA00022692"/>
    </source>
</evidence>
<keyword evidence="8 10" id="KW-0472">Membrane</keyword>
<dbReference type="GO" id="GO:0030148">
    <property type="term" value="P:sphingolipid biosynthetic process"/>
    <property type="evidence" value="ECO:0007669"/>
    <property type="project" value="TreeGrafter"/>
</dbReference>
<feature type="transmembrane region" description="Helical" evidence="10">
    <location>
        <begin position="35"/>
        <end position="56"/>
    </location>
</feature>
<organism evidence="11 12">
    <name type="scientific">Tropilaelaps mercedesae</name>
    <dbReference type="NCBI Taxonomy" id="418985"/>
    <lineage>
        <taxon>Eukaryota</taxon>
        <taxon>Metazoa</taxon>
        <taxon>Ecdysozoa</taxon>
        <taxon>Arthropoda</taxon>
        <taxon>Chelicerata</taxon>
        <taxon>Arachnida</taxon>
        <taxon>Acari</taxon>
        <taxon>Parasitiformes</taxon>
        <taxon>Mesostigmata</taxon>
        <taxon>Gamasina</taxon>
        <taxon>Dermanyssoidea</taxon>
        <taxon>Laelapidae</taxon>
        <taxon>Tropilaelaps</taxon>
    </lineage>
</organism>
<comment type="caution">
    <text evidence="11">The sequence shown here is derived from an EMBL/GenBank/DDBJ whole genome shotgun (WGS) entry which is preliminary data.</text>
</comment>
<dbReference type="InParanoid" id="A0A1V9XJU6"/>
<evidence type="ECO:0000256" key="8">
    <source>
        <dbReference type="ARBA" id="ARBA00023136"/>
    </source>
</evidence>
<evidence type="ECO:0000313" key="11">
    <source>
        <dbReference type="EMBL" id="OQR73642.1"/>
    </source>
</evidence>
<dbReference type="GO" id="GO:0019367">
    <property type="term" value="P:fatty acid elongation, saturated fatty acid"/>
    <property type="evidence" value="ECO:0007669"/>
    <property type="project" value="TreeGrafter"/>
</dbReference>
<keyword evidence="3 10" id="KW-0808">Transferase</keyword>
<evidence type="ECO:0000256" key="6">
    <source>
        <dbReference type="ARBA" id="ARBA00022989"/>
    </source>
</evidence>
<keyword evidence="2 10" id="KW-0444">Lipid biosynthesis</keyword>
<protein>
    <recommendedName>
        <fullName evidence="10">Elongation of very long chain fatty acids protein</fullName>
        <ecNumber evidence="10">2.3.1.199</ecNumber>
    </recommendedName>
    <alternativeName>
        <fullName evidence="10">Very-long-chain 3-oxoacyl-CoA synthase</fullName>
    </alternativeName>
</protein>
<evidence type="ECO:0000256" key="3">
    <source>
        <dbReference type="ARBA" id="ARBA00022679"/>
    </source>
</evidence>
<evidence type="ECO:0000256" key="5">
    <source>
        <dbReference type="ARBA" id="ARBA00022832"/>
    </source>
</evidence>
<dbReference type="EC" id="2.3.1.199" evidence="10"/>
<evidence type="ECO:0000256" key="1">
    <source>
        <dbReference type="ARBA" id="ARBA00004141"/>
    </source>
</evidence>
<dbReference type="InterPro" id="IPR002076">
    <property type="entry name" value="ELO_fam"/>
</dbReference>
<keyword evidence="9 10" id="KW-0275">Fatty acid biosynthesis</keyword>
<dbReference type="EMBL" id="MNPL01009575">
    <property type="protein sequence ID" value="OQR73642.1"/>
    <property type="molecule type" value="Genomic_DNA"/>
</dbReference>
<accession>A0A1V9XJU6</accession>
<dbReference type="GO" id="GO:0005789">
    <property type="term" value="C:endoplasmic reticulum membrane"/>
    <property type="evidence" value="ECO:0007669"/>
    <property type="project" value="TreeGrafter"/>
</dbReference>
<dbReference type="Pfam" id="PF01151">
    <property type="entry name" value="ELO"/>
    <property type="match status" value="1"/>
</dbReference>
<comment type="catalytic activity">
    <reaction evidence="10">
        <text>a very-long-chain acyl-CoA + malonyl-CoA + H(+) = a very-long-chain 3-oxoacyl-CoA + CO2 + CoA</text>
        <dbReference type="Rhea" id="RHEA:32727"/>
        <dbReference type="ChEBI" id="CHEBI:15378"/>
        <dbReference type="ChEBI" id="CHEBI:16526"/>
        <dbReference type="ChEBI" id="CHEBI:57287"/>
        <dbReference type="ChEBI" id="CHEBI:57384"/>
        <dbReference type="ChEBI" id="CHEBI:90725"/>
        <dbReference type="ChEBI" id="CHEBI:90736"/>
        <dbReference type="EC" id="2.3.1.199"/>
    </reaction>
</comment>
<dbReference type="AlphaFoldDB" id="A0A1V9XJU6"/>
<evidence type="ECO:0000256" key="10">
    <source>
        <dbReference type="RuleBase" id="RU361115"/>
    </source>
</evidence>
<comment type="subcellular location">
    <subcellularLocation>
        <location evidence="1">Membrane</location>
        <topology evidence="1">Multi-pass membrane protein</topology>
    </subcellularLocation>
</comment>
<dbReference type="PANTHER" id="PTHR11157:SF69">
    <property type="entry name" value="ELONGATION OF VERY LONG CHAIN FATTY ACIDS PROTEIN 7"/>
    <property type="match status" value="1"/>
</dbReference>
<feature type="transmembrane region" description="Helical" evidence="10">
    <location>
        <begin position="172"/>
        <end position="194"/>
    </location>
</feature>
<evidence type="ECO:0000256" key="9">
    <source>
        <dbReference type="ARBA" id="ARBA00023160"/>
    </source>
</evidence>
<dbReference type="GO" id="GO:0009922">
    <property type="term" value="F:fatty acid elongase activity"/>
    <property type="evidence" value="ECO:0007669"/>
    <property type="project" value="UniProtKB-EC"/>
</dbReference>
<feature type="transmembrane region" description="Helical" evidence="10">
    <location>
        <begin position="68"/>
        <end position="93"/>
    </location>
</feature>
<keyword evidence="12" id="KW-1185">Reference proteome</keyword>
<reference evidence="11 12" key="1">
    <citation type="journal article" date="2017" name="Gigascience">
        <title>Draft genome of the honey bee ectoparasitic mite, Tropilaelaps mercedesae, is shaped by the parasitic life history.</title>
        <authorList>
            <person name="Dong X."/>
            <person name="Armstrong S.D."/>
            <person name="Xia D."/>
            <person name="Makepeace B.L."/>
            <person name="Darby A.C."/>
            <person name="Kadowaki T."/>
        </authorList>
    </citation>
    <scope>NUCLEOTIDE SEQUENCE [LARGE SCALE GENOMIC DNA]</scope>
    <source>
        <strain evidence="11">Wuxi-XJTLU</strain>
    </source>
</reference>
<keyword evidence="7 10" id="KW-0443">Lipid metabolism</keyword>
<dbReference type="STRING" id="418985.A0A1V9XJU6"/>
<comment type="similarity">
    <text evidence="10">Belongs to the ELO family.</text>
</comment>
<feature type="transmembrane region" description="Helical" evidence="10">
    <location>
        <begin position="206"/>
        <end position="224"/>
    </location>
</feature>
<evidence type="ECO:0000256" key="2">
    <source>
        <dbReference type="ARBA" id="ARBA00022516"/>
    </source>
</evidence>
<evidence type="ECO:0000313" key="12">
    <source>
        <dbReference type="Proteomes" id="UP000192247"/>
    </source>
</evidence>
<dbReference type="GO" id="GO:0042761">
    <property type="term" value="P:very long-chain fatty acid biosynthetic process"/>
    <property type="evidence" value="ECO:0007669"/>
    <property type="project" value="TreeGrafter"/>
</dbReference>
<dbReference type="OrthoDB" id="434092at2759"/>
<keyword evidence="4 10" id="KW-0812">Transmembrane</keyword>
<keyword evidence="6 10" id="KW-1133">Transmembrane helix</keyword>
<keyword evidence="5 10" id="KW-0276">Fatty acid metabolism</keyword>
<feature type="transmembrane region" description="Helical" evidence="10">
    <location>
        <begin position="113"/>
        <end position="136"/>
    </location>
</feature>
<dbReference type="Proteomes" id="UP000192247">
    <property type="component" value="Unassembled WGS sequence"/>
</dbReference>